<dbReference type="PANTHER" id="PTHR10291">
    <property type="entry name" value="DEHYDRODOLICHYL DIPHOSPHATE SYNTHASE FAMILY MEMBER"/>
    <property type="match status" value="1"/>
</dbReference>
<feature type="binding site" evidence="2">
    <location>
        <position position="37"/>
    </location>
    <ligand>
        <name>Mg(2+)</name>
        <dbReference type="ChEBI" id="CHEBI:18420"/>
    </ligand>
</feature>
<feature type="binding site" evidence="2">
    <location>
        <begin position="38"/>
        <end position="41"/>
    </location>
    <ligand>
        <name>substrate</name>
    </ligand>
</feature>
<evidence type="ECO:0000313" key="3">
    <source>
        <dbReference type="EMBL" id="GAF26782.1"/>
    </source>
</evidence>
<comment type="function">
    <text evidence="2">Catalyzes the condensation of isopentenyl diphosphate (IPP) with allylic pyrophosphates generating different type of terpenoids.</text>
</comment>
<feature type="binding site" evidence="2">
    <location>
        <position position="224"/>
    </location>
    <ligand>
        <name>Mg(2+)</name>
        <dbReference type="ChEBI" id="CHEBI:18420"/>
    </ligand>
</feature>
<feature type="binding site" evidence="2">
    <location>
        <position position="205"/>
    </location>
    <ligand>
        <name>substrate</name>
    </ligand>
</feature>
<dbReference type="Gene3D" id="3.40.1180.10">
    <property type="entry name" value="Decaprenyl diphosphate synthase-like"/>
    <property type="match status" value="1"/>
</dbReference>
<accession>A0A0S6UGT0</accession>
<dbReference type="InterPro" id="IPR036424">
    <property type="entry name" value="UPP_synth-like_sf"/>
</dbReference>
<dbReference type="RefSeq" id="WP_025774478.1">
    <property type="nucleotide sequence ID" value="NZ_DF238840.1"/>
</dbReference>
<dbReference type="AlphaFoldDB" id="A0A0S6UGT0"/>
<comment type="subunit">
    <text evidence="2">Homodimer.</text>
</comment>
<dbReference type="InterPro" id="IPR001441">
    <property type="entry name" value="UPP_synth-like"/>
</dbReference>
<feature type="active site" description="Proton acceptor" evidence="2">
    <location>
        <position position="85"/>
    </location>
</feature>
<feature type="binding site" evidence="2">
    <location>
        <position position="88"/>
    </location>
    <ligand>
        <name>substrate</name>
    </ligand>
</feature>
<dbReference type="HAMAP" id="MF_01139">
    <property type="entry name" value="ISPT"/>
    <property type="match status" value="1"/>
</dbReference>
<feature type="binding site" evidence="2">
    <location>
        <position position="42"/>
    </location>
    <ligand>
        <name>substrate</name>
    </ligand>
</feature>
<comment type="similarity">
    <text evidence="2">Belongs to the UPP synthase family.</text>
</comment>
<dbReference type="FunFam" id="3.40.1180.10:FF:000001">
    <property type="entry name" value="(2E,6E)-farnesyl-diphosphate-specific ditrans,polycis-undecaprenyl-diphosphate synthase"/>
    <property type="match status" value="1"/>
</dbReference>
<comment type="cofactor">
    <cofactor evidence="2">
        <name>Mg(2+)</name>
        <dbReference type="ChEBI" id="CHEBI:18420"/>
    </cofactor>
    <text evidence="2">Binds 2 magnesium ions per subunit.</text>
</comment>
<feature type="binding site" evidence="2">
    <location>
        <position position="86"/>
    </location>
    <ligand>
        <name>substrate</name>
    </ligand>
</feature>
<name>A0A0S6UGT0_NEOTH</name>
<keyword evidence="2" id="KW-0479">Metal-binding</keyword>
<proteinExistence type="inferred from homology"/>
<gene>
    <name evidence="3" type="ORF">MTY_2122</name>
</gene>
<dbReference type="SUPFAM" id="SSF64005">
    <property type="entry name" value="Undecaprenyl diphosphate synthase"/>
    <property type="match status" value="1"/>
</dbReference>
<organism evidence="3">
    <name type="scientific">Moorella thermoacetica Y72</name>
    <dbReference type="NCBI Taxonomy" id="1325331"/>
    <lineage>
        <taxon>Bacteria</taxon>
        <taxon>Bacillati</taxon>
        <taxon>Bacillota</taxon>
        <taxon>Clostridia</taxon>
        <taxon>Neomoorellales</taxon>
        <taxon>Neomoorellaceae</taxon>
        <taxon>Neomoorella</taxon>
    </lineage>
</organism>
<dbReference type="GO" id="GO:0000287">
    <property type="term" value="F:magnesium ion binding"/>
    <property type="evidence" value="ECO:0007669"/>
    <property type="project" value="UniProtKB-UniRule"/>
</dbReference>
<dbReference type="Pfam" id="PF01255">
    <property type="entry name" value="Prenyltransf"/>
    <property type="match status" value="1"/>
</dbReference>
<dbReference type="EMBL" id="DF238840">
    <property type="protein sequence ID" value="GAF26782.1"/>
    <property type="molecule type" value="Genomic_DNA"/>
</dbReference>
<dbReference type="InterPro" id="IPR018520">
    <property type="entry name" value="UPP_synth-like_CS"/>
</dbReference>
<feature type="binding site" evidence="2">
    <location>
        <begin position="82"/>
        <end position="84"/>
    </location>
    <ligand>
        <name>substrate</name>
    </ligand>
</feature>
<dbReference type="NCBIfam" id="NF011405">
    <property type="entry name" value="PRK14830.1"/>
    <property type="match status" value="1"/>
</dbReference>
<sequence length="259" mass="30216">MVFSFLTKRSRSRKIREDGSQELDRERLPRHVAIIMDGNGRWARSRGLPRLAGHRAGVESLRDIVRACVDWGIGILTVYAFSTENWKRPHEEVEGLMNLLVEYLRRELAELRREGVQVRAIGRLESLPRQAREELERARKETAANKRLILNLALNYGGRSELVDACRRIATLVARGELDPGEIDEEVINNFLYTAGLPDPDLLIRPSGEMRVSNFLLWQLAYTEFWVTDIYWPDFRREDLRRALLDYQQRERRFGGLKI</sequence>
<evidence type="ECO:0000256" key="1">
    <source>
        <dbReference type="ARBA" id="ARBA00022679"/>
    </source>
</evidence>
<dbReference type="EC" id="2.5.1.-" evidence="2"/>
<feature type="binding site" evidence="2">
    <location>
        <begin position="211"/>
        <end position="213"/>
    </location>
    <ligand>
        <name>substrate</name>
    </ligand>
</feature>
<feature type="binding site" evidence="2">
    <location>
        <position position="54"/>
    </location>
    <ligand>
        <name>substrate</name>
    </ligand>
</feature>
<dbReference type="GO" id="GO:0016094">
    <property type="term" value="P:polyprenol biosynthetic process"/>
    <property type="evidence" value="ECO:0007669"/>
    <property type="project" value="TreeGrafter"/>
</dbReference>
<feature type="active site" evidence="2">
    <location>
        <position position="37"/>
    </location>
</feature>
<protein>
    <recommendedName>
        <fullName evidence="2">Isoprenyl transferase</fullName>
        <ecNumber evidence="2">2.5.1.-</ecNumber>
    </recommendedName>
</protein>
<dbReference type="Proteomes" id="UP000063718">
    <property type="component" value="Unassembled WGS sequence"/>
</dbReference>
<dbReference type="PANTHER" id="PTHR10291:SF0">
    <property type="entry name" value="DEHYDRODOLICHYL DIPHOSPHATE SYNTHASE 2"/>
    <property type="match status" value="1"/>
</dbReference>
<dbReference type="PROSITE" id="PS01066">
    <property type="entry name" value="UPP_SYNTHASE"/>
    <property type="match status" value="1"/>
</dbReference>
<dbReference type="CDD" id="cd00475">
    <property type="entry name" value="Cis_IPPS"/>
    <property type="match status" value="1"/>
</dbReference>
<keyword evidence="2" id="KW-0460">Magnesium</keyword>
<feature type="binding site" evidence="2">
    <location>
        <position position="50"/>
    </location>
    <ligand>
        <name>substrate</name>
    </ligand>
</feature>
<keyword evidence="1 2" id="KW-0808">Transferase</keyword>
<dbReference type="NCBIfam" id="TIGR00055">
    <property type="entry name" value="uppS"/>
    <property type="match status" value="1"/>
</dbReference>
<dbReference type="GO" id="GO:0045547">
    <property type="term" value="F:ditrans,polycis-polyprenyl diphosphate synthase [(2E,6E)-farnesyl diphosphate specific] activity"/>
    <property type="evidence" value="ECO:0007669"/>
    <property type="project" value="TreeGrafter"/>
</dbReference>
<evidence type="ECO:0000256" key="2">
    <source>
        <dbReference type="HAMAP-Rule" id="MF_01139"/>
    </source>
</evidence>
<reference evidence="3" key="1">
    <citation type="journal article" date="2014" name="Gene">
        <title>Genome-guided analysis of transformation efficiency and carbon dioxide assimilation by Moorella thermoacetica Y72.</title>
        <authorList>
            <person name="Tsukahara K."/>
            <person name="Kita A."/>
            <person name="Nakashimada Y."/>
            <person name="Hoshino T."/>
            <person name="Murakami K."/>
        </authorList>
    </citation>
    <scope>NUCLEOTIDE SEQUENCE [LARGE SCALE GENOMIC DNA]</scope>
    <source>
        <strain evidence="3">Y72</strain>
    </source>
</reference>